<keyword evidence="3" id="KW-1185">Reference proteome</keyword>
<dbReference type="OrthoDB" id="4659572at2759"/>
<evidence type="ECO:0000256" key="1">
    <source>
        <dbReference type="SAM" id="Phobius"/>
    </source>
</evidence>
<dbReference type="GO" id="GO:0030246">
    <property type="term" value="F:carbohydrate binding"/>
    <property type="evidence" value="ECO:0007669"/>
    <property type="project" value="UniProtKB-KW"/>
</dbReference>
<dbReference type="Gene3D" id="2.120.10.70">
    <property type="entry name" value="Fucose-specific lectin"/>
    <property type="match status" value="1"/>
</dbReference>
<dbReference type="OMA" id="THIAFDG"/>
<keyword evidence="2" id="KW-0430">Lectin</keyword>
<gene>
    <name evidence="2" type="ORF">SAMD00023353_1202100</name>
</gene>
<protein>
    <submittedName>
        <fullName evidence="2">Putative fungal fucose-specific lectin protein</fullName>
    </submittedName>
</protein>
<organism evidence="2">
    <name type="scientific">Rosellinia necatrix</name>
    <name type="common">White root-rot fungus</name>
    <dbReference type="NCBI Taxonomy" id="77044"/>
    <lineage>
        <taxon>Eukaryota</taxon>
        <taxon>Fungi</taxon>
        <taxon>Dikarya</taxon>
        <taxon>Ascomycota</taxon>
        <taxon>Pezizomycotina</taxon>
        <taxon>Sordariomycetes</taxon>
        <taxon>Xylariomycetidae</taxon>
        <taxon>Xylariales</taxon>
        <taxon>Xylariaceae</taxon>
        <taxon>Rosellinia</taxon>
    </lineage>
</organism>
<keyword evidence="1" id="KW-0472">Membrane</keyword>
<dbReference type="AlphaFoldDB" id="A0A1W2TKJ6"/>
<name>A0A1W2TKJ6_ROSNE</name>
<keyword evidence="1" id="KW-0812">Transmembrane</keyword>
<dbReference type="SUPFAM" id="SSF89372">
    <property type="entry name" value="Fucose-specific lectin"/>
    <property type="match status" value="1"/>
</dbReference>
<evidence type="ECO:0000313" key="2">
    <source>
        <dbReference type="EMBL" id="GAP88779.1"/>
    </source>
</evidence>
<dbReference type="Proteomes" id="UP000054516">
    <property type="component" value="Unassembled WGS sequence"/>
</dbReference>
<accession>A0A1W2TKJ6</accession>
<feature type="transmembrane region" description="Helical" evidence="1">
    <location>
        <begin position="100"/>
        <end position="124"/>
    </location>
</feature>
<reference evidence="2" key="1">
    <citation type="submission" date="2016-03" db="EMBL/GenBank/DDBJ databases">
        <title>Draft genome sequence of Rosellinia necatrix.</title>
        <authorList>
            <person name="Kanematsu S."/>
        </authorList>
    </citation>
    <scope>NUCLEOTIDE SEQUENCE [LARGE SCALE GENOMIC DNA]</scope>
    <source>
        <strain evidence="2">W97</strain>
    </source>
</reference>
<evidence type="ECO:0000313" key="3">
    <source>
        <dbReference type="Proteomes" id="UP000054516"/>
    </source>
</evidence>
<keyword evidence="1" id="KW-1133">Transmembrane helix</keyword>
<sequence>MIRSAAHGQFGGSSSGGEIYSTLEVKPSAYSTLEVRGDNYRGHASDVLNQGYKALPGLPIVAEHDGLHVVGQQQSPSPSPEPGVTVTGGRIICGLRARTFWIVFAVVVVVVAGAVAGGTAAALVSRDNPKAVMAGTRLSSTYFDDGSGNDNYLLLYQLNNKAIYMSAFNSSTGAWVVSPVVDGTTEAGGGLEDVVKGTALSISRYGRTNSGDIHVYWQSTTGTVRSLVYSNLSTTEPAAPDGWTESQKRADFKTAGPGASIVSYGSTCYDCAPDIYYFCQLPTGRITGAWSSPKYRASDGDPEWNTVDFLNNVALPAMQTSMAVVSTPSLDFTGELSLFAQSEAGLLTHIAFDGESDYREYPLETNFSSVAAIAAVSHGFIDGDGDLALGIRVLTVEPSAPVYLTYFRDGAWDPAREVSEMSDCSSRASIATNDGFRVYCVVDGSRGGVEIAEWRGQSDPKGNASDFTNYERVGTVITSV</sequence>
<dbReference type="STRING" id="77044.A0A1W2TKJ6"/>
<proteinExistence type="predicted"/>
<dbReference type="EMBL" id="DF977457">
    <property type="protein sequence ID" value="GAP88779.1"/>
    <property type="molecule type" value="Genomic_DNA"/>
</dbReference>